<keyword evidence="1" id="KW-0677">Repeat</keyword>
<feature type="repeat" description="TPR" evidence="3">
    <location>
        <begin position="328"/>
        <end position="361"/>
    </location>
</feature>
<keyword evidence="5" id="KW-0732">Signal</keyword>
<feature type="signal peptide" evidence="5">
    <location>
        <begin position="1"/>
        <end position="24"/>
    </location>
</feature>
<proteinExistence type="predicted"/>
<feature type="domain" description="Tetratricopeptide repeat protein 21A/21B N-terminal ARM repeat" evidence="6">
    <location>
        <begin position="208"/>
        <end position="335"/>
    </location>
</feature>
<dbReference type="Proteomes" id="UP000317648">
    <property type="component" value="Chromosome"/>
</dbReference>
<dbReference type="AlphaFoldDB" id="A0A518DSI9"/>
<evidence type="ECO:0000256" key="5">
    <source>
        <dbReference type="SAM" id="SignalP"/>
    </source>
</evidence>
<evidence type="ECO:0000256" key="2">
    <source>
        <dbReference type="ARBA" id="ARBA00022803"/>
    </source>
</evidence>
<evidence type="ECO:0000256" key="1">
    <source>
        <dbReference type="ARBA" id="ARBA00022737"/>
    </source>
</evidence>
<dbReference type="InterPro" id="IPR056833">
    <property type="entry name" value="ARM_TT21_N"/>
</dbReference>
<sequence length="543" mass="60284" precursor="true">MKLIPLLTLLLVVWMGAAASFARAEGEGQADLDDATALKVNAESARDLEKVVNLCESAIKKGLDEQNDMFARQLLTSTLYENASLLTSQIFDKEEPDPRWPLMRQIAIPQLKKALQFNADMLDAHLLIARLQALPGGELEDGQRSADAAVKLAKSDKTKLAQALVLRAQLTENDDRQMADLNQAVKIDPANKDALRTRGLLRLNAGKDEEAIADFEQLIKVDGENATAYHAIAEAMTHLEKYKEARKYADKAIKLHPEQSLGYNLRARISVLEQKVDEALKDLDKAVEFGPRDISAHLLRARLLFEKEKFKEARDDVDRVLLLQPGLAQALLLRAMIHGNDQKYDDALRDLQKLVELDPTNTGYLLQMAAYLNASERPRAAIKVYDQVLAEDDADLFALRGRADAYLSVGDHAKAIGDYEQMLELDEKNSGALNNLAWVLATSTKDDVRDAKRAIKVATEACVVTDYKKAHILSTLAAAYAESGDFAEARKWSAKAVELAEGEDAEQLKKELESYKKEKAWREIQNVKEKPALGDPPGGSFEI</sequence>
<dbReference type="Gene3D" id="1.25.40.10">
    <property type="entry name" value="Tetratricopeptide repeat domain"/>
    <property type="match status" value="4"/>
</dbReference>
<dbReference type="InterPro" id="IPR011990">
    <property type="entry name" value="TPR-like_helical_dom_sf"/>
</dbReference>
<feature type="chain" id="PRO_5021917872" evidence="5">
    <location>
        <begin position="25"/>
        <end position="543"/>
    </location>
</feature>
<dbReference type="Pfam" id="PF13432">
    <property type="entry name" value="TPR_16"/>
    <property type="match status" value="1"/>
</dbReference>
<reference evidence="7 8" key="1">
    <citation type="submission" date="2019-02" db="EMBL/GenBank/DDBJ databases">
        <title>Deep-cultivation of Planctomycetes and their phenomic and genomic characterization uncovers novel biology.</title>
        <authorList>
            <person name="Wiegand S."/>
            <person name="Jogler M."/>
            <person name="Boedeker C."/>
            <person name="Pinto D."/>
            <person name="Vollmers J."/>
            <person name="Rivas-Marin E."/>
            <person name="Kohn T."/>
            <person name="Peeters S.H."/>
            <person name="Heuer A."/>
            <person name="Rast P."/>
            <person name="Oberbeckmann S."/>
            <person name="Bunk B."/>
            <person name="Jeske O."/>
            <person name="Meyerdierks A."/>
            <person name="Storesund J.E."/>
            <person name="Kallscheuer N."/>
            <person name="Luecker S."/>
            <person name="Lage O.M."/>
            <person name="Pohl T."/>
            <person name="Merkel B.J."/>
            <person name="Hornburger P."/>
            <person name="Mueller R.-W."/>
            <person name="Bruemmer F."/>
            <person name="Labrenz M."/>
            <person name="Spormann A.M."/>
            <person name="Op den Camp H."/>
            <person name="Overmann J."/>
            <person name="Amann R."/>
            <person name="Jetten M.S.M."/>
            <person name="Mascher T."/>
            <person name="Medema M.H."/>
            <person name="Devos D.P."/>
            <person name="Kaster A.-K."/>
            <person name="Ovreas L."/>
            <person name="Rohde M."/>
            <person name="Galperin M.Y."/>
            <person name="Jogler C."/>
        </authorList>
    </citation>
    <scope>NUCLEOTIDE SEQUENCE [LARGE SCALE GENOMIC DNA]</scope>
    <source>
        <strain evidence="7 8">Pla85_3_4</strain>
    </source>
</reference>
<dbReference type="Pfam" id="PF25062">
    <property type="entry name" value="ARM_TT21_N"/>
    <property type="match status" value="1"/>
</dbReference>
<accession>A0A518DSI9</accession>
<dbReference type="InterPro" id="IPR050498">
    <property type="entry name" value="Ycf3"/>
</dbReference>
<keyword evidence="8" id="KW-1185">Reference proteome</keyword>
<feature type="repeat" description="TPR" evidence="3">
    <location>
        <begin position="396"/>
        <end position="429"/>
    </location>
</feature>
<dbReference type="KEGG" id="lcre:Pla8534_26240"/>
<evidence type="ECO:0000256" key="3">
    <source>
        <dbReference type="PROSITE-ProRule" id="PRU00339"/>
    </source>
</evidence>
<evidence type="ECO:0000313" key="8">
    <source>
        <dbReference type="Proteomes" id="UP000317648"/>
    </source>
</evidence>
<dbReference type="Pfam" id="PF13374">
    <property type="entry name" value="TPR_10"/>
    <property type="match status" value="1"/>
</dbReference>
<evidence type="ECO:0000259" key="6">
    <source>
        <dbReference type="Pfam" id="PF25062"/>
    </source>
</evidence>
<protein>
    <submittedName>
        <fullName evidence="7">Tetratricopeptide repeat protein</fullName>
    </submittedName>
</protein>
<evidence type="ECO:0000313" key="7">
    <source>
        <dbReference type="EMBL" id="QDU94816.1"/>
    </source>
</evidence>
<dbReference type="SMART" id="SM00028">
    <property type="entry name" value="TPR"/>
    <property type="match status" value="8"/>
</dbReference>
<feature type="coiled-coil region" evidence="4">
    <location>
        <begin position="498"/>
        <end position="525"/>
    </location>
</feature>
<evidence type="ECO:0000256" key="4">
    <source>
        <dbReference type="SAM" id="Coils"/>
    </source>
</evidence>
<keyword evidence="2 3" id="KW-0802">TPR repeat</keyword>
<dbReference type="OrthoDB" id="250076at2"/>
<dbReference type="PANTHER" id="PTHR44858">
    <property type="entry name" value="TETRATRICOPEPTIDE REPEAT PROTEIN 6"/>
    <property type="match status" value="1"/>
</dbReference>
<dbReference type="EMBL" id="CP036433">
    <property type="protein sequence ID" value="QDU94816.1"/>
    <property type="molecule type" value="Genomic_DNA"/>
</dbReference>
<dbReference type="InterPro" id="IPR019734">
    <property type="entry name" value="TPR_rpt"/>
</dbReference>
<dbReference type="SUPFAM" id="SSF48452">
    <property type="entry name" value="TPR-like"/>
    <property type="match status" value="1"/>
</dbReference>
<dbReference type="PANTHER" id="PTHR44858:SF1">
    <property type="entry name" value="UDP-N-ACETYLGLUCOSAMINE--PEPTIDE N-ACETYLGLUCOSAMINYLTRANSFERASE SPINDLY-RELATED"/>
    <property type="match status" value="1"/>
</dbReference>
<dbReference type="RefSeq" id="WP_145053539.1">
    <property type="nucleotide sequence ID" value="NZ_CP036433.1"/>
</dbReference>
<feature type="repeat" description="TPR" evidence="3">
    <location>
        <begin position="226"/>
        <end position="259"/>
    </location>
</feature>
<dbReference type="PROSITE" id="PS50005">
    <property type="entry name" value="TPR"/>
    <property type="match status" value="4"/>
</dbReference>
<feature type="repeat" description="TPR" evidence="3">
    <location>
        <begin position="192"/>
        <end position="225"/>
    </location>
</feature>
<gene>
    <name evidence="7" type="ORF">Pla8534_26240</name>
</gene>
<organism evidence="7 8">
    <name type="scientific">Lignipirellula cremea</name>
    <dbReference type="NCBI Taxonomy" id="2528010"/>
    <lineage>
        <taxon>Bacteria</taxon>
        <taxon>Pseudomonadati</taxon>
        <taxon>Planctomycetota</taxon>
        <taxon>Planctomycetia</taxon>
        <taxon>Pirellulales</taxon>
        <taxon>Pirellulaceae</taxon>
        <taxon>Lignipirellula</taxon>
    </lineage>
</organism>
<keyword evidence="4" id="KW-0175">Coiled coil</keyword>
<name>A0A518DSI9_9BACT</name>